<feature type="region of interest" description="Disordered" evidence="1">
    <location>
        <begin position="106"/>
        <end position="140"/>
    </location>
</feature>
<gene>
    <name evidence="2" type="ORF">BC793_14070</name>
</gene>
<reference evidence="2 3" key="1">
    <citation type="submission" date="2018-05" db="EMBL/GenBank/DDBJ databases">
        <title>Genomic Encyclopedia of Archaeal and Bacterial Type Strains, Phase II (KMG-II): from individual species to whole genera.</title>
        <authorList>
            <person name="Goeker M."/>
        </authorList>
    </citation>
    <scope>NUCLEOTIDE SEQUENCE [LARGE SCALE GENOMIC DNA]</scope>
    <source>
        <strain evidence="2 3">DSM 45184</strain>
    </source>
</reference>
<dbReference type="Proteomes" id="UP000245697">
    <property type="component" value="Unassembled WGS sequence"/>
</dbReference>
<dbReference type="EMBL" id="QGGR01000040">
    <property type="protein sequence ID" value="PWK30216.1"/>
    <property type="molecule type" value="Genomic_DNA"/>
</dbReference>
<accession>A0A316EIQ7</accession>
<organism evidence="2 3">
    <name type="scientific">Actinoplanes xinjiangensis</name>
    <dbReference type="NCBI Taxonomy" id="512350"/>
    <lineage>
        <taxon>Bacteria</taxon>
        <taxon>Bacillati</taxon>
        <taxon>Actinomycetota</taxon>
        <taxon>Actinomycetes</taxon>
        <taxon>Micromonosporales</taxon>
        <taxon>Micromonosporaceae</taxon>
        <taxon>Actinoplanes</taxon>
    </lineage>
</organism>
<proteinExistence type="predicted"/>
<evidence type="ECO:0000313" key="2">
    <source>
        <dbReference type="EMBL" id="PWK30216.1"/>
    </source>
</evidence>
<evidence type="ECO:0000313" key="3">
    <source>
        <dbReference type="Proteomes" id="UP000245697"/>
    </source>
</evidence>
<dbReference type="AlphaFoldDB" id="A0A316EIQ7"/>
<evidence type="ECO:0000256" key="1">
    <source>
        <dbReference type="SAM" id="MobiDB-lite"/>
    </source>
</evidence>
<name>A0A316EIQ7_9ACTN</name>
<sequence length="228" mass="25460">MLVPRTPHQPDRPTWDYLACGEPWPCALGKAELAEQGAVHRRSLRLYLESCAIDMIDNRADGHRASDSPERKAIIEELIAEIRIIGDEIIPVFRLPRDEPVAVDAATPATSTGDGNEPDPVRAMPNLMGRTGLEPVTDPRCPGMRRQIGRARIVAASWDGARRAGDRRSPSDWRARGVVPLKVWLADPVRVGRLSAQEGQHLLRITRRWYRLTDPITAGHGRARVRWG</sequence>
<protein>
    <submittedName>
        <fullName evidence="2">Uncharacterized protein</fullName>
    </submittedName>
</protein>
<keyword evidence="3" id="KW-1185">Reference proteome</keyword>
<dbReference type="RefSeq" id="WP_203896624.1">
    <property type="nucleotide sequence ID" value="NZ_BONA01000100.1"/>
</dbReference>
<comment type="caution">
    <text evidence="2">The sequence shown here is derived from an EMBL/GenBank/DDBJ whole genome shotgun (WGS) entry which is preliminary data.</text>
</comment>